<reference evidence="5 6" key="1">
    <citation type="submission" date="2024-10" db="EMBL/GenBank/DDBJ databases">
        <authorList>
            <person name="Deangelis K."/>
            <person name="Huntemann M."/>
            <person name="Clum A."/>
            <person name="Wang J."/>
            <person name="Palaniappan K."/>
            <person name="Ritter S."/>
            <person name="Chen I.-M."/>
            <person name="Stamatis D."/>
            <person name="Reddy T."/>
            <person name="O'Malley R."/>
            <person name="Daum C."/>
            <person name="Ng V."/>
            <person name="Ivanova N."/>
            <person name="Kyrpides N."/>
            <person name="Woyke T."/>
        </authorList>
    </citation>
    <scope>NUCLEOTIDE SEQUENCE [LARGE SCALE GENOMIC DNA]</scope>
    <source>
        <strain evidence="5 6">GAS97</strain>
    </source>
</reference>
<gene>
    <name evidence="5" type="ORF">ABH943_003106</name>
</gene>
<comment type="similarity">
    <text evidence="1">Belongs to the bacterial solute-binding protein 5 family.</text>
</comment>
<evidence type="ECO:0000313" key="5">
    <source>
        <dbReference type="EMBL" id="MFK4443084.1"/>
    </source>
</evidence>
<name>A0ABW8MIA7_9BURK</name>
<keyword evidence="2 3" id="KW-0732">Signal</keyword>
<dbReference type="Gene3D" id="3.90.76.10">
    <property type="entry name" value="Dipeptide-binding Protein, Domain 1"/>
    <property type="match status" value="1"/>
</dbReference>
<sequence>MSNRILSTLVVALATAGLCVPAASQAQTDPRPVIRVSSGAEDNVTLDPDRATSTNDVGVVAEIFNGLVRFAPGSADPKSLEADLAESWEVSKDSKVWTFHLRHGVKFHGDWGELTSADVVYSLQRAADPKRSSFAANFAVIDKVEATDPYTVRIALKYPDATFLGRVSNYHGGNIVSMKAAEKYGNQFGNNPVGTGPFAFSKHVTQQYVQLVANDQYFRGKPKLAGITYRMIPSDSDRELAFNSGELDIIAGKREQRWVERARKRSGTNVDIFRPGEFRTLFINRTIKPLDNIKVRQALAESINVDEIMHYVGADVATKGCSAVPPGYLGEDCSSGGYPYNVADARKLLTEAGFPNGITIKSVVSNISEQEPIMEIVQSQLAKAGIKLTMEVIDHSTYQAQSRKDLSALVFYGAARFPTADAYLSEFYDSAAAVNSPTAMSNFSHCSIADADIRAARVEPDPQKQLALWKSAQQKIHDDVCSVPLFGLLQVWVHSNKVVYGYDLKGSLNLAPPITETTSLTGH</sequence>
<organism evidence="5 6">
    <name type="scientific">Caballeronia udeis</name>
    <dbReference type="NCBI Taxonomy" id="1232866"/>
    <lineage>
        <taxon>Bacteria</taxon>
        <taxon>Pseudomonadati</taxon>
        <taxon>Pseudomonadota</taxon>
        <taxon>Betaproteobacteria</taxon>
        <taxon>Burkholderiales</taxon>
        <taxon>Burkholderiaceae</taxon>
        <taxon>Caballeronia</taxon>
    </lineage>
</organism>
<dbReference type="EMBL" id="JBIYDN010000008">
    <property type="protein sequence ID" value="MFK4443084.1"/>
    <property type="molecule type" value="Genomic_DNA"/>
</dbReference>
<dbReference type="SUPFAM" id="SSF53850">
    <property type="entry name" value="Periplasmic binding protein-like II"/>
    <property type="match status" value="1"/>
</dbReference>
<keyword evidence="6" id="KW-1185">Reference proteome</keyword>
<proteinExistence type="inferred from homology"/>
<dbReference type="Gene3D" id="3.40.190.10">
    <property type="entry name" value="Periplasmic binding protein-like II"/>
    <property type="match status" value="1"/>
</dbReference>
<accession>A0ABW8MIA7</accession>
<evidence type="ECO:0000256" key="1">
    <source>
        <dbReference type="ARBA" id="ARBA00005695"/>
    </source>
</evidence>
<feature type="domain" description="Solute-binding protein family 5" evidence="4">
    <location>
        <begin position="81"/>
        <end position="432"/>
    </location>
</feature>
<dbReference type="Pfam" id="PF00496">
    <property type="entry name" value="SBP_bac_5"/>
    <property type="match status" value="1"/>
</dbReference>
<dbReference type="PROSITE" id="PS01040">
    <property type="entry name" value="SBP_BACTERIAL_5"/>
    <property type="match status" value="1"/>
</dbReference>
<evidence type="ECO:0000259" key="4">
    <source>
        <dbReference type="Pfam" id="PF00496"/>
    </source>
</evidence>
<dbReference type="RefSeq" id="WP_404607592.1">
    <property type="nucleotide sequence ID" value="NZ_JBIYDN010000008.1"/>
</dbReference>
<dbReference type="Proteomes" id="UP001620514">
    <property type="component" value="Unassembled WGS sequence"/>
</dbReference>
<comment type="caution">
    <text evidence="5">The sequence shown here is derived from an EMBL/GenBank/DDBJ whole genome shotgun (WGS) entry which is preliminary data.</text>
</comment>
<dbReference type="InterPro" id="IPR023765">
    <property type="entry name" value="SBP_5_CS"/>
</dbReference>
<feature type="signal peptide" evidence="3">
    <location>
        <begin position="1"/>
        <end position="26"/>
    </location>
</feature>
<dbReference type="InterPro" id="IPR000914">
    <property type="entry name" value="SBP_5_dom"/>
</dbReference>
<dbReference type="InterPro" id="IPR039424">
    <property type="entry name" value="SBP_5"/>
</dbReference>
<protein>
    <submittedName>
        <fullName evidence="5">Peptide/nickel transport system substrate-binding protein</fullName>
    </submittedName>
</protein>
<dbReference type="InterPro" id="IPR030678">
    <property type="entry name" value="Peptide/Ni-bd"/>
</dbReference>
<dbReference type="CDD" id="cd08508">
    <property type="entry name" value="PBP2_NikA_DppA_OppA_like_1"/>
    <property type="match status" value="1"/>
</dbReference>
<feature type="chain" id="PRO_5046402561" evidence="3">
    <location>
        <begin position="27"/>
        <end position="523"/>
    </location>
</feature>
<dbReference type="PIRSF" id="PIRSF002741">
    <property type="entry name" value="MppA"/>
    <property type="match status" value="1"/>
</dbReference>
<reference evidence="5 6" key="2">
    <citation type="submission" date="2024-11" db="EMBL/GenBank/DDBJ databases">
        <title>Using genomics to understand microbial adaptation to soil warming.</title>
        <authorList>
            <person name="Deangelis K.M. PhD."/>
        </authorList>
    </citation>
    <scope>NUCLEOTIDE SEQUENCE [LARGE SCALE GENOMIC DNA]</scope>
    <source>
        <strain evidence="5 6">GAS97</strain>
    </source>
</reference>
<evidence type="ECO:0000256" key="2">
    <source>
        <dbReference type="ARBA" id="ARBA00022729"/>
    </source>
</evidence>
<evidence type="ECO:0000256" key="3">
    <source>
        <dbReference type="SAM" id="SignalP"/>
    </source>
</evidence>
<dbReference type="PANTHER" id="PTHR30290">
    <property type="entry name" value="PERIPLASMIC BINDING COMPONENT OF ABC TRANSPORTER"/>
    <property type="match status" value="1"/>
</dbReference>
<evidence type="ECO:0000313" key="6">
    <source>
        <dbReference type="Proteomes" id="UP001620514"/>
    </source>
</evidence>
<dbReference type="Gene3D" id="3.10.105.10">
    <property type="entry name" value="Dipeptide-binding Protein, Domain 3"/>
    <property type="match status" value="1"/>
</dbReference>